<name>A0A1X0QHF6_9MICR</name>
<proteinExistence type="predicted"/>
<dbReference type="PANTHER" id="PTHR37984">
    <property type="entry name" value="PROTEIN CBG26694"/>
    <property type="match status" value="1"/>
</dbReference>
<dbReference type="InterPro" id="IPR043502">
    <property type="entry name" value="DNA/RNA_pol_sf"/>
</dbReference>
<dbReference type="AlphaFoldDB" id="A0A1X0QHF6"/>
<keyword evidence="1" id="KW-0808">Transferase</keyword>
<keyword evidence="2" id="KW-0548">Nucleotidyltransferase</keyword>
<reference evidence="5 6" key="1">
    <citation type="journal article" date="2017" name="Environ. Microbiol.">
        <title>Decay of the glycolytic pathway and adaptation to intranuclear parasitism within Enterocytozoonidae microsporidia.</title>
        <authorList>
            <person name="Wiredu Boakye D."/>
            <person name="Jaroenlak P."/>
            <person name="Prachumwat A."/>
            <person name="Williams T.A."/>
            <person name="Bateman K.S."/>
            <person name="Itsathitphaisarn O."/>
            <person name="Sritunyalucksana K."/>
            <person name="Paszkiewicz K.H."/>
            <person name="Moore K.A."/>
            <person name="Stentiford G.D."/>
            <person name="Williams B.A."/>
        </authorList>
    </citation>
    <scope>NUCLEOTIDE SEQUENCE [LARGE SCALE GENOMIC DNA]</scope>
    <source>
        <strain evidence="6">canceri</strain>
    </source>
</reference>
<keyword evidence="3" id="KW-0540">Nuclease</keyword>
<dbReference type="VEuPathDB" id="MicrosporidiaDB:HERIO_640"/>
<gene>
    <name evidence="5" type="primary">POL5</name>
    <name evidence="5" type="ORF">A0H76_1221</name>
</gene>
<evidence type="ECO:0000256" key="4">
    <source>
        <dbReference type="ARBA" id="ARBA00022759"/>
    </source>
</evidence>
<keyword evidence="4" id="KW-0255">Endonuclease</keyword>
<dbReference type="SUPFAM" id="SSF56672">
    <property type="entry name" value="DNA/RNA polymerases"/>
    <property type="match status" value="1"/>
</dbReference>
<accession>A0A1X0QHF6</accession>
<dbReference type="GO" id="GO:0004519">
    <property type="term" value="F:endonuclease activity"/>
    <property type="evidence" value="ECO:0007669"/>
    <property type="project" value="UniProtKB-KW"/>
</dbReference>
<evidence type="ECO:0000313" key="6">
    <source>
        <dbReference type="Proteomes" id="UP000192501"/>
    </source>
</evidence>
<dbReference type="Gene3D" id="2.40.70.10">
    <property type="entry name" value="Acid Proteases"/>
    <property type="match status" value="1"/>
</dbReference>
<dbReference type="PANTHER" id="PTHR37984:SF5">
    <property type="entry name" value="PROTEIN NYNRIN-LIKE"/>
    <property type="match status" value="1"/>
</dbReference>
<dbReference type="Gene3D" id="3.10.10.10">
    <property type="entry name" value="HIV Type 1 Reverse Transcriptase, subunit A, domain 1"/>
    <property type="match status" value="1"/>
</dbReference>
<dbReference type="GO" id="GO:0016779">
    <property type="term" value="F:nucleotidyltransferase activity"/>
    <property type="evidence" value="ECO:0007669"/>
    <property type="project" value="UniProtKB-KW"/>
</dbReference>
<dbReference type="VEuPathDB" id="MicrosporidiaDB:A0H76_1221"/>
<evidence type="ECO:0000256" key="2">
    <source>
        <dbReference type="ARBA" id="ARBA00022695"/>
    </source>
</evidence>
<protein>
    <submittedName>
        <fullName evidence="5">POL5</fullName>
    </submittedName>
</protein>
<evidence type="ECO:0000256" key="1">
    <source>
        <dbReference type="ARBA" id="ARBA00022679"/>
    </source>
</evidence>
<keyword evidence="4" id="KW-0378">Hydrolase</keyword>
<evidence type="ECO:0000256" key="3">
    <source>
        <dbReference type="ARBA" id="ARBA00022722"/>
    </source>
</evidence>
<evidence type="ECO:0000313" key="5">
    <source>
        <dbReference type="EMBL" id="ORD99209.1"/>
    </source>
</evidence>
<dbReference type="Pfam" id="PF13975">
    <property type="entry name" value="gag-asp_proteas"/>
    <property type="match status" value="1"/>
</dbReference>
<dbReference type="CDD" id="cd00303">
    <property type="entry name" value="retropepsin_like"/>
    <property type="match status" value="1"/>
</dbReference>
<comment type="caution">
    <text evidence="5">The sequence shown here is derived from an EMBL/GenBank/DDBJ whole genome shotgun (WGS) entry which is preliminary data.</text>
</comment>
<sequence>MVHKEHFILNKNTKRYIKDSLAEGHDILLTNSNCPLSQSEKSSYITHTRLTTKCLSISNTNQQTIKFRGNITGFEDYEQPTFEIFKLTELSPIKVITWIDTFKNLQTNCGWSDTKATNIMSTLMSPEIYKIVSHKKTSNTMIEVLKENVFPKNHYMLYKEKTDSIMIKDFKSIKEYYTKISELITYTNMCLDKKDHIEYREKFDIFYKGLLPFQKRAIRVQNSYNIEEAIQIIEGLTINDSQKIQSQNLTQDSKSIQKTANIPNKKNSLGKKFCNYHKWGRHNTEECTKYNNYKTNNNNQTYTIKELPTDLRKISFNAFMNNIDTTFTVDTGSYENILSLNEAKNKGLKIYKLKEQVTLQVANKNTIVLTMGASGSIILPTDSDISFDVDFFIADNFVDEIILGLKFLEKFKGNILIKHRMIVLDNYRIPMLTPISSLSKPDALIAEKTKCLLVNDNISNMIDNFVSKSPKLGLIPNIEHSIKLNENVQIKSKPYPIPLKLLDRFKIKINQLLKEKIIRKSNSSILSPCFVIEKQDGDLRLVVDYRKLNNATERIPYPIPNLNQQVNSLLGCKIFSTIDLNSGYY</sequence>
<dbReference type="Proteomes" id="UP000192501">
    <property type="component" value="Unassembled WGS sequence"/>
</dbReference>
<organism evidence="5 6">
    <name type="scientific">Hepatospora eriocheir</name>
    <dbReference type="NCBI Taxonomy" id="1081669"/>
    <lineage>
        <taxon>Eukaryota</taxon>
        <taxon>Fungi</taxon>
        <taxon>Fungi incertae sedis</taxon>
        <taxon>Microsporidia</taxon>
        <taxon>Hepatosporidae</taxon>
        <taxon>Hepatospora</taxon>
    </lineage>
</organism>
<dbReference type="EMBL" id="LTAI01000263">
    <property type="protein sequence ID" value="ORD99209.1"/>
    <property type="molecule type" value="Genomic_DNA"/>
</dbReference>
<dbReference type="InterPro" id="IPR021109">
    <property type="entry name" value="Peptidase_aspartic_dom_sf"/>
</dbReference>
<dbReference type="InterPro" id="IPR050951">
    <property type="entry name" value="Retrovirus_Pol_polyprotein"/>
</dbReference>